<evidence type="ECO:0000313" key="4">
    <source>
        <dbReference type="EMBL" id="AWO97830.1"/>
    </source>
</evidence>
<dbReference type="Gene3D" id="2.10.25.10">
    <property type="entry name" value="Laminin"/>
    <property type="match status" value="1"/>
</dbReference>
<dbReference type="CDD" id="cd00063">
    <property type="entry name" value="FN3"/>
    <property type="match status" value="2"/>
</dbReference>
<dbReference type="SUPFAM" id="SSF49265">
    <property type="entry name" value="Fibronectin type III"/>
    <property type="match status" value="1"/>
</dbReference>
<dbReference type="InterPro" id="IPR013783">
    <property type="entry name" value="Ig-like_fold"/>
</dbReference>
<dbReference type="Gene3D" id="2.60.40.10">
    <property type="entry name" value="Immunoglobulins"/>
    <property type="match status" value="1"/>
</dbReference>
<keyword evidence="5" id="KW-1185">Reference proteome</keyword>
<accession>A0A2U9B1N4</accession>
<feature type="domain" description="Fibronectin type-III" evidence="3">
    <location>
        <begin position="40"/>
        <end position="137"/>
    </location>
</feature>
<sequence>MYDRRQCDWSYMCDRAVLKPTSINRAMAGKRPVPRHDPDIPKDFDVTSWNSSSISLTWDCPENLKYSLFLLTTFYLNGTDHITEEVRLWLTEDSFVFTLSDLQPCSRIKFGLQTVCQSGMESRYSKMVPNDGNSVHSRIWALRQTSFGPDNYTMRWEVKNTSSISKFRVYHDGELHGTTLMTNYTIGGLLSCQQYPAMVEALCGDDVLMSAKTVTAHTGPQGVSELRYRSNDSTAQWTPSTSQQSALAFLYELSSENGTAIQSSRVTDTELRLPGLDEGKTYILDVWEECDGEWASEPSQLCFAGANSSLGFIMRAGGPAHDLELQFDFSSMGLTMVVPWSLPEDLQDEPRTKMGKIFKDKLQELLKDFDQPARVELATFELAEDPDKTEILFMSFDASKTEEDVPLPVEDQLDYIRYMNATYITVTDGVIHWNGHDMCASFKHTVCPRNSLCINTLGSFTCVCQHGHYDVSLVIEPRLASNPICNDLQQPTAHQEVGDPDAQEAETCCCSVCWTSGGQQESEGRSPTILLDRAHDNDLHCGWISGLFGHNCTFIECNEGNHDLL</sequence>
<dbReference type="Proteomes" id="UP000246464">
    <property type="component" value="Chromosome 2"/>
</dbReference>
<dbReference type="CDD" id="cd00054">
    <property type="entry name" value="EGF_CA"/>
    <property type="match status" value="1"/>
</dbReference>
<proteinExistence type="predicted"/>
<dbReference type="PANTHER" id="PTHR46708">
    <property type="entry name" value="TENASCIN"/>
    <property type="match status" value="1"/>
</dbReference>
<dbReference type="InterPro" id="IPR049883">
    <property type="entry name" value="NOTCH1_EGF-like"/>
</dbReference>
<dbReference type="InterPro" id="IPR003961">
    <property type="entry name" value="FN3_dom"/>
</dbReference>
<dbReference type="InterPro" id="IPR050991">
    <property type="entry name" value="ECM_Regulatory_Proteins"/>
</dbReference>
<dbReference type="InterPro" id="IPR036116">
    <property type="entry name" value="FN3_sf"/>
</dbReference>
<dbReference type="PROSITE" id="PS50853">
    <property type="entry name" value="FN3"/>
    <property type="match status" value="1"/>
</dbReference>
<protein>
    <submittedName>
        <fullName evidence="4">Zona pellucida protein D' isoform 3</fullName>
    </submittedName>
</protein>
<evidence type="ECO:0000256" key="1">
    <source>
        <dbReference type="ARBA" id="ARBA00022737"/>
    </source>
</evidence>
<dbReference type="SMART" id="SM00060">
    <property type="entry name" value="FN3"/>
    <property type="match status" value="2"/>
</dbReference>
<evidence type="ECO:0000259" key="3">
    <source>
        <dbReference type="PROSITE" id="PS50853"/>
    </source>
</evidence>
<dbReference type="PANTHER" id="PTHR46708:SF2">
    <property type="entry name" value="FIBRONECTIN TYPE-III DOMAIN-CONTAINING PROTEIN"/>
    <property type="match status" value="1"/>
</dbReference>
<organism evidence="4 5">
    <name type="scientific">Scophthalmus maximus</name>
    <name type="common">Turbot</name>
    <name type="synonym">Psetta maxima</name>
    <dbReference type="NCBI Taxonomy" id="52904"/>
    <lineage>
        <taxon>Eukaryota</taxon>
        <taxon>Metazoa</taxon>
        <taxon>Chordata</taxon>
        <taxon>Craniata</taxon>
        <taxon>Vertebrata</taxon>
        <taxon>Euteleostomi</taxon>
        <taxon>Actinopterygii</taxon>
        <taxon>Neopterygii</taxon>
        <taxon>Teleostei</taxon>
        <taxon>Neoteleostei</taxon>
        <taxon>Acanthomorphata</taxon>
        <taxon>Carangaria</taxon>
        <taxon>Pleuronectiformes</taxon>
        <taxon>Pleuronectoidei</taxon>
        <taxon>Scophthalmidae</taxon>
        <taxon>Scophthalmus</taxon>
    </lineage>
</organism>
<keyword evidence="1" id="KW-0677">Repeat</keyword>
<dbReference type="Pfam" id="PF07645">
    <property type="entry name" value="EGF_CA"/>
    <property type="match status" value="1"/>
</dbReference>
<dbReference type="EMBL" id="CP026244">
    <property type="protein sequence ID" value="AWO97830.1"/>
    <property type="molecule type" value="Genomic_DNA"/>
</dbReference>
<gene>
    <name evidence="4" type="ORF">SMAX5B_012763</name>
</gene>
<reference evidence="4 5" key="1">
    <citation type="submission" date="2017-12" db="EMBL/GenBank/DDBJ databases">
        <title>Integrating genomic resources of turbot (Scophthalmus maximus) in depth evaluation of genetic and physical mapping variation across individuals.</title>
        <authorList>
            <person name="Martinez P."/>
        </authorList>
    </citation>
    <scope>NUCLEOTIDE SEQUENCE [LARGE SCALE GENOMIC DNA]</scope>
</reference>
<dbReference type="SUPFAM" id="SSF57196">
    <property type="entry name" value="EGF/Laminin"/>
    <property type="match status" value="1"/>
</dbReference>
<name>A0A2U9B1N4_SCOMX</name>
<evidence type="ECO:0000313" key="5">
    <source>
        <dbReference type="Proteomes" id="UP000246464"/>
    </source>
</evidence>
<dbReference type="AlphaFoldDB" id="A0A2U9B1N4"/>
<keyword evidence="2" id="KW-1015">Disulfide bond</keyword>
<evidence type="ECO:0000256" key="2">
    <source>
        <dbReference type="ARBA" id="ARBA00023157"/>
    </source>
</evidence>